<feature type="chain" id="PRO_5024886034" evidence="1">
    <location>
        <begin position="20"/>
        <end position="89"/>
    </location>
</feature>
<organism evidence="2 3">
    <name type="scientific">Aspergillus avenaceus</name>
    <dbReference type="NCBI Taxonomy" id="36643"/>
    <lineage>
        <taxon>Eukaryota</taxon>
        <taxon>Fungi</taxon>
        <taxon>Dikarya</taxon>
        <taxon>Ascomycota</taxon>
        <taxon>Pezizomycotina</taxon>
        <taxon>Eurotiomycetes</taxon>
        <taxon>Eurotiomycetidae</taxon>
        <taxon>Eurotiales</taxon>
        <taxon>Aspergillaceae</taxon>
        <taxon>Aspergillus</taxon>
        <taxon>Aspergillus subgen. Circumdati</taxon>
    </lineage>
</organism>
<reference evidence="2 3" key="1">
    <citation type="submission" date="2019-04" db="EMBL/GenBank/DDBJ databases">
        <title>Friends and foes A comparative genomics study of 23 Aspergillus species from section Flavi.</title>
        <authorList>
            <consortium name="DOE Joint Genome Institute"/>
            <person name="Kjaerbolling I."/>
            <person name="Vesth T."/>
            <person name="Frisvad J.C."/>
            <person name="Nybo J.L."/>
            <person name="Theobald S."/>
            <person name="Kildgaard S."/>
            <person name="Isbrandt T."/>
            <person name="Kuo A."/>
            <person name="Sato A."/>
            <person name="Lyhne E.K."/>
            <person name="Kogle M.E."/>
            <person name="Wiebenga A."/>
            <person name="Kun R.S."/>
            <person name="Lubbers R.J."/>
            <person name="Makela M.R."/>
            <person name="Barry K."/>
            <person name="Chovatia M."/>
            <person name="Clum A."/>
            <person name="Daum C."/>
            <person name="Haridas S."/>
            <person name="He G."/>
            <person name="LaButti K."/>
            <person name="Lipzen A."/>
            <person name="Mondo S."/>
            <person name="Riley R."/>
            <person name="Salamov A."/>
            <person name="Simmons B.A."/>
            <person name="Magnuson J.K."/>
            <person name="Henrissat B."/>
            <person name="Mortensen U.H."/>
            <person name="Larsen T.O."/>
            <person name="Devries R.P."/>
            <person name="Grigoriev I.V."/>
            <person name="Machida M."/>
            <person name="Baker S.E."/>
            <person name="Andersen M.R."/>
        </authorList>
    </citation>
    <scope>NUCLEOTIDE SEQUENCE [LARGE SCALE GENOMIC DNA]</scope>
    <source>
        <strain evidence="2 3">IBT 18842</strain>
    </source>
</reference>
<dbReference type="AlphaFoldDB" id="A0A5N6U7Q6"/>
<dbReference type="EMBL" id="ML742028">
    <property type="protein sequence ID" value="KAE8154626.1"/>
    <property type="molecule type" value="Genomic_DNA"/>
</dbReference>
<name>A0A5N6U7Q6_ASPAV</name>
<keyword evidence="1" id="KW-0732">Signal</keyword>
<protein>
    <submittedName>
        <fullName evidence="2">Uncharacterized protein</fullName>
    </submittedName>
</protein>
<keyword evidence="3" id="KW-1185">Reference proteome</keyword>
<dbReference type="Proteomes" id="UP000325780">
    <property type="component" value="Unassembled WGS sequence"/>
</dbReference>
<gene>
    <name evidence="2" type="ORF">BDV25DRAFT_135793</name>
</gene>
<evidence type="ECO:0000313" key="2">
    <source>
        <dbReference type="EMBL" id="KAE8154626.1"/>
    </source>
</evidence>
<accession>A0A5N6U7Q6</accession>
<sequence length="89" mass="9813">MKTAMIAAILLAFVPAVLGFIGQGECGIVNGDYYGYCEFRGEDFKPLFKEGENFYRHPCVAGRCTRKGNSCAAEYFLGKGVRVLNPFCD</sequence>
<proteinExistence type="predicted"/>
<evidence type="ECO:0000313" key="3">
    <source>
        <dbReference type="Proteomes" id="UP000325780"/>
    </source>
</evidence>
<feature type="signal peptide" evidence="1">
    <location>
        <begin position="1"/>
        <end position="19"/>
    </location>
</feature>
<evidence type="ECO:0000256" key="1">
    <source>
        <dbReference type="SAM" id="SignalP"/>
    </source>
</evidence>